<organism evidence="1 2">
    <name type="scientific">Chitinophaga agri</name>
    <dbReference type="NCBI Taxonomy" id="2703787"/>
    <lineage>
        <taxon>Bacteria</taxon>
        <taxon>Pseudomonadati</taxon>
        <taxon>Bacteroidota</taxon>
        <taxon>Chitinophagia</taxon>
        <taxon>Chitinophagales</taxon>
        <taxon>Chitinophagaceae</taxon>
        <taxon>Chitinophaga</taxon>
    </lineage>
</organism>
<keyword evidence="2" id="KW-1185">Reference proteome</keyword>
<proteinExistence type="predicted"/>
<dbReference type="AlphaFoldDB" id="A0A6B9ZAZ0"/>
<accession>A0A6B9ZAZ0</accession>
<dbReference type="Proteomes" id="UP000476411">
    <property type="component" value="Chromosome"/>
</dbReference>
<sequence length="185" mass="19893">MRYFSLLVVAGAMFLGACKNGNNTPKTSKELLEQAQQNMNSGAGKFTIDGPADWRKVDTTLNGIKVTFLMSPVVTDGFRANINVVSENTGKLSLEEYAAKNHETMSKYMGNFTIIGQGDKEIGGLPGKWLKYSSQQTGGQDVVALNYTVVKNGIAYIITGVMKKADEAKVAPAVESAAATFKIVQ</sequence>
<dbReference type="RefSeq" id="WP_162331034.1">
    <property type="nucleotide sequence ID" value="NZ_CP048113.1"/>
</dbReference>
<name>A0A6B9ZAZ0_9BACT</name>
<evidence type="ECO:0000313" key="2">
    <source>
        <dbReference type="Proteomes" id="UP000476411"/>
    </source>
</evidence>
<protein>
    <submittedName>
        <fullName evidence="1">DUF1795 domain-containing protein</fullName>
    </submittedName>
</protein>
<dbReference type="KEGG" id="chih:GWR21_06990"/>
<gene>
    <name evidence="1" type="ORF">GWR21_06990</name>
</gene>
<reference evidence="1 2" key="1">
    <citation type="submission" date="2020-01" db="EMBL/GenBank/DDBJ databases">
        <title>Complete genome sequence of Chitinophaga sp. H33E-04 isolated from quinoa roots.</title>
        <authorList>
            <person name="Weon H.-Y."/>
            <person name="Lee S.A."/>
        </authorList>
    </citation>
    <scope>NUCLEOTIDE SEQUENCE [LARGE SCALE GENOMIC DNA]</scope>
    <source>
        <strain evidence="1 2">H33E-04</strain>
    </source>
</reference>
<dbReference type="EMBL" id="CP048113">
    <property type="protein sequence ID" value="QHS59337.1"/>
    <property type="molecule type" value="Genomic_DNA"/>
</dbReference>
<evidence type="ECO:0000313" key="1">
    <source>
        <dbReference type="EMBL" id="QHS59337.1"/>
    </source>
</evidence>
<dbReference type="PROSITE" id="PS51257">
    <property type="entry name" value="PROKAR_LIPOPROTEIN"/>
    <property type="match status" value="1"/>
</dbReference>
<dbReference type="Gene3D" id="3.40.1000.10">
    <property type="entry name" value="Mog1/PsbP, alpha/beta/alpha sandwich"/>
    <property type="match status" value="1"/>
</dbReference>